<evidence type="ECO:0000259" key="3">
    <source>
        <dbReference type="PROSITE" id="PS50405"/>
    </source>
</evidence>
<evidence type="ECO:0000313" key="4">
    <source>
        <dbReference type="EMBL" id="KEQ70963.1"/>
    </source>
</evidence>
<dbReference type="PROSITE" id="PS50405">
    <property type="entry name" value="GST_CTER"/>
    <property type="match status" value="1"/>
</dbReference>
<dbReference type="InterPro" id="IPR010987">
    <property type="entry name" value="Glutathione-S-Trfase_C-like"/>
</dbReference>
<protein>
    <submittedName>
        <fullName evidence="4">Glutathione S-transferase</fullName>
    </submittedName>
</protein>
<keyword evidence="4" id="KW-0808">Transferase</keyword>
<dbReference type="HOGENOM" id="CLU_011226_6_3_1"/>
<dbReference type="InterPro" id="IPR036282">
    <property type="entry name" value="Glutathione-S-Trfase_C_sf"/>
</dbReference>
<reference evidence="4 5" key="1">
    <citation type="journal article" date="2014" name="BMC Genomics">
        <title>Genome sequencing of four Aureobasidium pullulans varieties: biotechnological potential, stress tolerance, and description of new species.</title>
        <authorList>
            <person name="Gostin Ar C."/>
            <person name="Ohm R.A."/>
            <person name="Kogej T."/>
            <person name="Sonjak S."/>
            <person name="Turk M."/>
            <person name="Zajc J."/>
            <person name="Zalar P."/>
            <person name="Grube M."/>
            <person name="Sun H."/>
            <person name="Han J."/>
            <person name="Sharma A."/>
            <person name="Chiniquy J."/>
            <person name="Ngan C.Y."/>
            <person name="Lipzen A."/>
            <person name="Barry K."/>
            <person name="Grigoriev I.V."/>
            <person name="Gunde-Cimerman N."/>
        </authorList>
    </citation>
    <scope>NUCLEOTIDE SEQUENCE [LARGE SCALE GENOMIC DNA]</scope>
    <source>
        <strain evidence="4 5">CBS 147.97</strain>
    </source>
</reference>
<dbReference type="SUPFAM" id="SSF52833">
    <property type="entry name" value="Thioredoxin-like"/>
    <property type="match status" value="1"/>
</dbReference>
<evidence type="ECO:0000313" key="5">
    <source>
        <dbReference type="Proteomes" id="UP000027730"/>
    </source>
</evidence>
<dbReference type="PANTHER" id="PTHR44051:SF8">
    <property type="entry name" value="GLUTATHIONE S-TRANSFERASE GSTA"/>
    <property type="match status" value="1"/>
</dbReference>
<dbReference type="EMBL" id="KL584715">
    <property type="protein sequence ID" value="KEQ70963.1"/>
    <property type="molecule type" value="Genomic_DNA"/>
</dbReference>
<gene>
    <name evidence="4" type="ORF">M436DRAFT_65777</name>
</gene>
<dbReference type="InterPro" id="IPR036249">
    <property type="entry name" value="Thioredoxin-like_sf"/>
</dbReference>
<name>A0A074WD99_9PEZI</name>
<accession>A0A074WD99</accession>
<keyword evidence="5" id="KW-1185">Reference proteome</keyword>
<dbReference type="PROSITE" id="PS50404">
    <property type="entry name" value="GST_NTER"/>
    <property type="match status" value="1"/>
</dbReference>
<feature type="domain" description="GST C-terminal" evidence="3">
    <location>
        <begin position="200"/>
        <end position="331"/>
    </location>
</feature>
<dbReference type="PANTHER" id="PTHR44051">
    <property type="entry name" value="GLUTATHIONE S-TRANSFERASE-RELATED"/>
    <property type="match status" value="1"/>
</dbReference>
<dbReference type="OrthoDB" id="2309723at2759"/>
<dbReference type="Pfam" id="PF13409">
    <property type="entry name" value="GST_N_2"/>
    <property type="match status" value="1"/>
</dbReference>
<evidence type="ECO:0000256" key="1">
    <source>
        <dbReference type="ARBA" id="ARBA00007409"/>
    </source>
</evidence>
<dbReference type="RefSeq" id="XP_013425227.1">
    <property type="nucleotide sequence ID" value="XM_013569773.1"/>
</dbReference>
<organism evidence="4 5">
    <name type="scientific">Aureobasidium namibiae CBS 147.97</name>
    <dbReference type="NCBI Taxonomy" id="1043004"/>
    <lineage>
        <taxon>Eukaryota</taxon>
        <taxon>Fungi</taxon>
        <taxon>Dikarya</taxon>
        <taxon>Ascomycota</taxon>
        <taxon>Pezizomycotina</taxon>
        <taxon>Dothideomycetes</taxon>
        <taxon>Dothideomycetidae</taxon>
        <taxon>Dothideales</taxon>
        <taxon>Saccotheciaceae</taxon>
        <taxon>Aureobasidium</taxon>
    </lineage>
</organism>
<dbReference type="Proteomes" id="UP000027730">
    <property type="component" value="Unassembled WGS sequence"/>
</dbReference>
<dbReference type="GO" id="GO:0016740">
    <property type="term" value="F:transferase activity"/>
    <property type="evidence" value="ECO:0007669"/>
    <property type="project" value="UniProtKB-KW"/>
</dbReference>
<dbReference type="Gene3D" id="1.20.1050.10">
    <property type="match status" value="1"/>
</dbReference>
<dbReference type="AlphaFoldDB" id="A0A074WD99"/>
<dbReference type="InterPro" id="IPR040079">
    <property type="entry name" value="Glutathione_S-Trfase"/>
</dbReference>
<feature type="domain" description="GST N-terminal" evidence="2">
    <location>
        <begin position="111"/>
        <end position="194"/>
    </location>
</feature>
<dbReference type="Gene3D" id="3.40.30.10">
    <property type="entry name" value="Glutaredoxin"/>
    <property type="match status" value="1"/>
</dbReference>
<dbReference type="GeneID" id="25413932"/>
<dbReference type="SFLD" id="SFLDG00358">
    <property type="entry name" value="Main_(cytGST)"/>
    <property type="match status" value="1"/>
</dbReference>
<dbReference type="STRING" id="1043004.A0A074WD99"/>
<dbReference type="InterPro" id="IPR004046">
    <property type="entry name" value="GST_C"/>
</dbReference>
<sequence length="331" mass="37137">MFGKDGGNIKLDLSLRGAHTLCPTPILNTRGQRSSPTAVRNKCLERVAIFASSQTSFHLSCFQQTDTASSLSNETEAKKFNSSQPLLSSFSPAKRVCVISGPVYYLAGFNEPMFFILLPTPNSYVIRLLILERKGLTLDIQTVDVMALENRKPACRNHVNPRGEVPALRISNAFVLTEITAICEYLDEVAVGGTSLSSSTPLERAEMRMWLRRMNLDISQPAIEWYRNDLAIMDYYIGNRIPTPAAQINHKSTIDKFLNLWDDELEGKTWLCGDRFSAADIHFYGLMFMTRQMVPWLDFPTRENVAAYISNMDQREASQKANGLFGSSVSV</sequence>
<dbReference type="SFLD" id="SFLDS00019">
    <property type="entry name" value="Glutathione_Transferase_(cytos"/>
    <property type="match status" value="1"/>
</dbReference>
<dbReference type="InterPro" id="IPR004045">
    <property type="entry name" value="Glutathione_S-Trfase_N"/>
</dbReference>
<evidence type="ECO:0000259" key="2">
    <source>
        <dbReference type="PROSITE" id="PS50404"/>
    </source>
</evidence>
<comment type="similarity">
    <text evidence="1">Belongs to the GST superfamily.</text>
</comment>
<proteinExistence type="inferred from homology"/>
<dbReference type="Pfam" id="PF00043">
    <property type="entry name" value="GST_C"/>
    <property type="match status" value="1"/>
</dbReference>
<dbReference type="SUPFAM" id="SSF47616">
    <property type="entry name" value="GST C-terminal domain-like"/>
    <property type="match status" value="1"/>
</dbReference>